<dbReference type="SMART" id="SM01243">
    <property type="entry name" value="IRF-3"/>
    <property type="match status" value="1"/>
</dbReference>
<dbReference type="InterPro" id="IPR008984">
    <property type="entry name" value="SMAD_FHA_dom_sf"/>
</dbReference>
<dbReference type="OrthoDB" id="8698246at2759"/>
<dbReference type="PROSITE" id="PS00601">
    <property type="entry name" value="IRF_1"/>
    <property type="match status" value="1"/>
</dbReference>
<accession>Q4S5J4</accession>
<dbReference type="Gene3D" id="1.10.10.10">
    <property type="entry name" value="Winged helix-like DNA-binding domain superfamily/Winged helix DNA-binding domain"/>
    <property type="match status" value="2"/>
</dbReference>
<gene>
    <name evidence="7" type="ORF">GSTENG00023713001</name>
</gene>
<dbReference type="PANTHER" id="PTHR11949">
    <property type="entry name" value="INTERFERON REGULATORY FACTOR"/>
    <property type="match status" value="1"/>
</dbReference>
<dbReference type="CDD" id="cd00103">
    <property type="entry name" value="IRF"/>
    <property type="match status" value="1"/>
</dbReference>
<evidence type="ECO:0000256" key="3">
    <source>
        <dbReference type="ARBA" id="ARBA00023125"/>
    </source>
</evidence>
<dbReference type="GO" id="GO:0045893">
    <property type="term" value="P:positive regulation of DNA-templated transcription"/>
    <property type="evidence" value="ECO:0007669"/>
    <property type="project" value="UniProtKB-ARBA"/>
</dbReference>
<dbReference type="InterPro" id="IPR001346">
    <property type="entry name" value="Interferon_reg_fact_DNA-bd_dom"/>
</dbReference>
<dbReference type="Pfam" id="PF10401">
    <property type="entry name" value="IRF-3"/>
    <property type="match status" value="1"/>
</dbReference>
<evidence type="ECO:0000313" key="7">
    <source>
        <dbReference type="EMBL" id="CAG04088.1"/>
    </source>
</evidence>
<dbReference type="InterPro" id="IPR019817">
    <property type="entry name" value="Interferon_reg_fac_CS"/>
</dbReference>
<evidence type="ECO:0000259" key="6">
    <source>
        <dbReference type="PROSITE" id="PS51507"/>
    </source>
</evidence>
<reference evidence="7" key="2">
    <citation type="submission" date="2004-02" db="EMBL/GenBank/DDBJ databases">
        <authorList>
            <consortium name="Genoscope"/>
            <consortium name="Whitehead Institute Centre for Genome Research"/>
        </authorList>
    </citation>
    <scope>NUCLEOTIDE SEQUENCE</scope>
</reference>
<keyword evidence="3" id="KW-0238">DNA-binding</keyword>
<comment type="caution">
    <text evidence="7">The sequence shown here is derived from an EMBL/GenBank/DDBJ whole genome shotgun (WGS) entry which is preliminary data.</text>
</comment>
<reference evidence="7" key="1">
    <citation type="journal article" date="2004" name="Nature">
        <title>Genome duplication in the teleost fish Tetraodon nigroviridis reveals the early vertebrate proto-karyotype.</title>
        <authorList>
            <person name="Jaillon O."/>
            <person name="Aury J.-M."/>
            <person name="Brunet F."/>
            <person name="Petit J.-L."/>
            <person name="Stange-Thomann N."/>
            <person name="Mauceli E."/>
            <person name="Bouneau L."/>
            <person name="Fischer C."/>
            <person name="Ozouf-Costaz C."/>
            <person name="Bernot A."/>
            <person name="Nicaud S."/>
            <person name="Jaffe D."/>
            <person name="Fisher S."/>
            <person name="Lutfalla G."/>
            <person name="Dossat C."/>
            <person name="Segurens B."/>
            <person name="Dasilva C."/>
            <person name="Salanoubat M."/>
            <person name="Levy M."/>
            <person name="Boudet N."/>
            <person name="Castellano S."/>
            <person name="Anthouard V."/>
            <person name="Jubin C."/>
            <person name="Castelli V."/>
            <person name="Katinka M."/>
            <person name="Vacherie B."/>
            <person name="Biemont C."/>
            <person name="Skalli Z."/>
            <person name="Cattolico L."/>
            <person name="Poulain J."/>
            <person name="De Berardinis V."/>
            <person name="Cruaud C."/>
            <person name="Duprat S."/>
            <person name="Brottier P."/>
            <person name="Coutanceau J.-P."/>
            <person name="Gouzy J."/>
            <person name="Parra G."/>
            <person name="Lardier G."/>
            <person name="Chapple C."/>
            <person name="McKernan K.J."/>
            <person name="McEwan P."/>
            <person name="Bosak S."/>
            <person name="Kellis M."/>
            <person name="Volff J.-N."/>
            <person name="Guigo R."/>
            <person name="Zody M.C."/>
            <person name="Mesirov J."/>
            <person name="Lindblad-Toh K."/>
            <person name="Birren B."/>
            <person name="Nusbaum C."/>
            <person name="Kahn D."/>
            <person name="Robinson-Rechavi M."/>
            <person name="Laudet V."/>
            <person name="Schachter V."/>
            <person name="Quetier F."/>
            <person name="Saurin W."/>
            <person name="Scarpelli C."/>
            <person name="Wincker P."/>
            <person name="Lander E.S."/>
            <person name="Weissenbach J."/>
            <person name="Roest Crollius H."/>
        </authorList>
    </citation>
    <scope>NUCLEOTIDE SEQUENCE [LARGE SCALE GENOMIC DNA]</scope>
</reference>
<dbReference type="PROSITE" id="PS51507">
    <property type="entry name" value="IRF_2"/>
    <property type="match status" value="1"/>
</dbReference>
<evidence type="ECO:0000256" key="5">
    <source>
        <dbReference type="ARBA" id="ARBA00023242"/>
    </source>
</evidence>
<dbReference type="InterPro" id="IPR036388">
    <property type="entry name" value="WH-like_DNA-bd_sf"/>
</dbReference>
<dbReference type="KEGG" id="tng:GSTEN00023713G001"/>
<dbReference type="PANTHER" id="PTHR11949:SF24">
    <property type="entry name" value="INTERFERON REGULATORY FACTOR 9"/>
    <property type="match status" value="1"/>
</dbReference>
<dbReference type="EMBL" id="CAAE01014729">
    <property type="protein sequence ID" value="CAG04088.1"/>
    <property type="molecule type" value="Genomic_DNA"/>
</dbReference>
<keyword evidence="2" id="KW-0805">Transcription regulation</keyword>
<evidence type="ECO:0000256" key="4">
    <source>
        <dbReference type="ARBA" id="ARBA00023163"/>
    </source>
</evidence>
<dbReference type="SUPFAM" id="SSF46785">
    <property type="entry name" value="Winged helix' DNA-binding domain"/>
    <property type="match status" value="1"/>
</dbReference>
<comment type="subcellular location">
    <subcellularLocation>
        <location evidence="1">Nucleus</location>
    </subcellularLocation>
</comment>
<dbReference type="GO" id="GO:0005634">
    <property type="term" value="C:nucleus"/>
    <property type="evidence" value="ECO:0007669"/>
    <property type="project" value="UniProtKB-SubCell"/>
</dbReference>
<feature type="non-terminal residue" evidence="7">
    <location>
        <position position="1"/>
    </location>
</feature>
<dbReference type="GO" id="GO:0000978">
    <property type="term" value="F:RNA polymerase II cis-regulatory region sequence-specific DNA binding"/>
    <property type="evidence" value="ECO:0007669"/>
    <property type="project" value="TreeGrafter"/>
</dbReference>
<dbReference type="InterPro" id="IPR019471">
    <property type="entry name" value="Interferon_reg_factor-3"/>
</dbReference>
<feature type="domain" description="IRF tryptophan pentad repeat" evidence="6">
    <location>
        <begin position="1"/>
        <end position="128"/>
    </location>
</feature>
<dbReference type="InterPro" id="IPR017855">
    <property type="entry name" value="SMAD-like_dom_sf"/>
</dbReference>
<dbReference type="SMART" id="SM00348">
    <property type="entry name" value="IRF"/>
    <property type="match status" value="1"/>
</dbReference>
<evidence type="ECO:0000256" key="1">
    <source>
        <dbReference type="ARBA" id="ARBA00004123"/>
    </source>
</evidence>
<keyword evidence="5" id="KW-0539">Nucleus</keyword>
<name>Q4S5J4_TETNG</name>
<protein>
    <submittedName>
        <fullName evidence="7">(spotted green pufferfish) hypothetical protein</fullName>
    </submittedName>
</protein>
<keyword evidence="4" id="KW-0804">Transcription</keyword>
<dbReference type="InterPro" id="IPR036390">
    <property type="entry name" value="WH_DNA-bd_sf"/>
</dbReference>
<dbReference type="Pfam" id="PF00605">
    <property type="entry name" value="IRF"/>
    <property type="match status" value="2"/>
</dbReference>
<dbReference type="Gene3D" id="2.60.200.10">
    <property type="match status" value="1"/>
</dbReference>
<dbReference type="SUPFAM" id="SSF49879">
    <property type="entry name" value="SMAD/FHA domain"/>
    <property type="match status" value="1"/>
</dbReference>
<proteinExistence type="predicted"/>
<dbReference type="AlphaFoldDB" id="Q4S5J4"/>
<evidence type="ECO:0000256" key="2">
    <source>
        <dbReference type="ARBA" id="ARBA00023015"/>
    </source>
</evidence>
<dbReference type="GO" id="GO:0002376">
    <property type="term" value="P:immune system process"/>
    <property type="evidence" value="ECO:0007669"/>
    <property type="project" value="TreeGrafter"/>
</dbReference>
<dbReference type="GO" id="GO:0000981">
    <property type="term" value="F:DNA-binding transcription factor activity, RNA polymerase II-specific"/>
    <property type="evidence" value="ECO:0007669"/>
    <property type="project" value="TreeGrafter"/>
</dbReference>
<sequence>MKEWLIAQIESGKYRGLSWENEEKTMFRIPWKHAAKKDYRQTADAALFKVRALLLSPGSSPVTPKSFLHPNAWAVYKGKFREGRDRADPTMWKTRLRCALNKSTDFEEVPERNQLDITEPYKVYRIQSHSEAPRPAGNASERLLMRSHLFNAVFNVALTQKPMRRARSEPLWSPPSSWTSRLIQGCFPSIFKESTSSGEELKQINEMLKKEHMYCGSVEVKPPKQRLAPRSFFTSGLTISDFRLQVVLLYHGQRVMQATTKTPDGCFILHGQVPLGNEHIYGPCSAQMICFPSPASISLPSHLTEAMNRLLCHLERGVLLWLAPEGLFIKRFCQGRVYWSGPQAQHTDRPNKLEREKTFKLFDIPTFYTELQRYSVGKGSKPSFEVELCFGEEYPDPKVPKNRKLIVAQV</sequence>
<organism evidence="7">
    <name type="scientific">Tetraodon nigroviridis</name>
    <name type="common">Spotted green pufferfish</name>
    <name type="synonym">Chelonodon nigroviridis</name>
    <dbReference type="NCBI Taxonomy" id="99883"/>
    <lineage>
        <taxon>Eukaryota</taxon>
        <taxon>Metazoa</taxon>
        <taxon>Chordata</taxon>
        <taxon>Craniata</taxon>
        <taxon>Vertebrata</taxon>
        <taxon>Euteleostomi</taxon>
        <taxon>Actinopterygii</taxon>
        <taxon>Neopterygii</taxon>
        <taxon>Teleostei</taxon>
        <taxon>Neoteleostei</taxon>
        <taxon>Acanthomorphata</taxon>
        <taxon>Eupercaria</taxon>
        <taxon>Tetraodontiformes</taxon>
        <taxon>Tetradontoidea</taxon>
        <taxon>Tetraodontidae</taxon>
        <taxon>Tetraodon</taxon>
    </lineage>
</organism>